<gene>
    <name evidence="1" type="ORF">MNBD_GAMMA17-2255</name>
</gene>
<evidence type="ECO:0008006" key="2">
    <source>
        <dbReference type="Google" id="ProtNLM"/>
    </source>
</evidence>
<evidence type="ECO:0000313" key="1">
    <source>
        <dbReference type="EMBL" id="VAW88437.1"/>
    </source>
</evidence>
<proteinExistence type="predicted"/>
<protein>
    <recommendedName>
        <fullName evidence="2">Toxin HicA</fullName>
    </recommendedName>
</protein>
<reference evidence="1" key="1">
    <citation type="submission" date="2018-06" db="EMBL/GenBank/DDBJ databases">
        <authorList>
            <person name="Zhirakovskaya E."/>
        </authorList>
    </citation>
    <scope>NUCLEOTIDE SEQUENCE</scope>
</reference>
<organism evidence="1">
    <name type="scientific">hydrothermal vent metagenome</name>
    <dbReference type="NCBI Taxonomy" id="652676"/>
    <lineage>
        <taxon>unclassified sequences</taxon>
        <taxon>metagenomes</taxon>
        <taxon>ecological metagenomes</taxon>
    </lineage>
</organism>
<dbReference type="EMBL" id="UOFQ01000096">
    <property type="protein sequence ID" value="VAW88437.1"/>
    <property type="molecule type" value="Genomic_DNA"/>
</dbReference>
<dbReference type="AlphaFoldDB" id="A0A3B0ZM73"/>
<name>A0A3B0ZM73_9ZZZZ</name>
<accession>A0A3B0ZM73</accession>
<sequence>MKQTPKGIRFNELKKVCELYFGSPRQSGSSHCIFKTPWPGDPRINIQNQKGKAKAYQVRQVLLAIERMELEHGA</sequence>